<organism evidence="2 3">
    <name type="scientific">Trifolium subterraneum</name>
    <name type="common">Subterranean clover</name>
    <dbReference type="NCBI Taxonomy" id="3900"/>
    <lineage>
        <taxon>Eukaryota</taxon>
        <taxon>Viridiplantae</taxon>
        <taxon>Streptophyta</taxon>
        <taxon>Embryophyta</taxon>
        <taxon>Tracheophyta</taxon>
        <taxon>Spermatophyta</taxon>
        <taxon>Magnoliopsida</taxon>
        <taxon>eudicotyledons</taxon>
        <taxon>Gunneridae</taxon>
        <taxon>Pentapetalae</taxon>
        <taxon>rosids</taxon>
        <taxon>fabids</taxon>
        <taxon>Fabales</taxon>
        <taxon>Fabaceae</taxon>
        <taxon>Papilionoideae</taxon>
        <taxon>50 kb inversion clade</taxon>
        <taxon>NPAAA clade</taxon>
        <taxon>Hologalegina</taxon>
        <taxon>IRL clade</taxon>
        <taxon>Trifolieae</taxon>
        <taxon>Trifolium</taxon>
    </lineage>
</organism>
<dbReference type="InterPro" id="IPR002156">
    <property type="entry name" value="RNaseH_domain"/>
</dbReference>
<dbReference type="GO" id="GO:0003676">
    <property type="term" value="F:nucleic acid binding"/>
    <property type="evidence" value="ECO:0007669"/>
    <property type="project" value="InterPro"/>
</dbReference>
<sequence>MVVLLFSPPSSTCRFIHHRQPVVSRHAILKPSFFSSGHCAVVNPSSGRAVANVKISSIIAKTQISGNSTNCTSTGNIRDFCILKAFNIKVNPPKAPVIIEVLWQPPILHWFKCNTDGAALGAPGQAACGGIFRDSTGDYIGCFADKLGIENAFIAELVAAMKAIEIAFTNGCHKLWLETDSR</sequence>
<proteinExistence type="predicted"/>
<dbReference type="AlphaFoldDB" id="A0A2Z6N054"/>
<keyword evidence="3" id="KW-1185">Reference proteome</keyword>
<dbReference type="GO" id="GO:0004523">
    <property type="term" value="F:RNA-DNA hybrid ribonuclease activity"/>
    <property type="evidence" value="ECO:0007669"/>
    <property type="project" value="InterPro"/>
</dbReference>
<dbReference type="InterPro" id="IPR044730">
    <property type="entry name" value="RNase_H-like_dom_plant"/>
</dbReference>
<dbReference type="InterPro" id="IPR053151">
    <property type="entry name" value="RNase_H-like"/>
</dbReference>
<gene>
    <name evidence="2" type="ORF">TSUD_57940</name>
</gene>
<dbReference type="OrthoDB" id="1938131at2759"/>
<name>A0A2Z6N054_TRISU</name>
<evidence type="ECO:0000313" key="3">
    <source>
        <dbReference type="Proteomes" id="UP000242715"/>
    </source>
</evidence>
<dbReference type="InterPro" id="IPR012337">
    <property type="entry name" value="RNaseH-like_sf"/>
</dbReference>
<dbReference type="Gene3D" id="3.30.420.10">
    <property type="entry name" value="Ribonuclease H-like superfamily/Ribonuclease H"/>
    <property type="match status" value="1"/>
</dbReference>
<evidence type="ECO:0000313" key="2">
    <source>
        <dbReference type="EMBL" id="GAU30382.1"/>
    </source>
</evidence>
<dbReference type="Pfam" id="PF13456">
    <property type="entry name" value="RVT_3"/>
    <property type="match status" value="1"/>
</dbReference>
<feature type="domain" description="RNase H type-1" evidence="1">
    <location>
        <begin position="114"/>
        <end position="181"/>
    </location>
</feature>
<dbReference type="InterPro" id="IPR036397">
    <property type="entry name" value="RNaseH_sf"/>
</dbReference>
<dbReference type="PANTHER" id="PTHR47723">
    <property type="entry name" value="OS05G0353850 PROTEIN"/>
    <property type="match status" value="1"/>
</dbReference>
<evidence type="ECO:0000259" key="1">
    <source>
        <dbReference type="Pfam" id="PF13456"/>
    </source>
</evidence>
<accession>A0A2Z6N054</accession>
<protein>
    <recommendedName>
        <fullName evidence="1">RNase H type-1 domain-containing protein</fullName>
    </recommendedName>
</protein>
<dbReference type="CDD" id="cd06222">
    <property type="entry name" value="RNase_H_like"/>
    <property type="match status" value="1"/>
</dbReference>
<dbReference type="EMBL" id="DF973424">
    <property type="protein sequence ID" value="GAU30382.1"/>
    <property type="molecule type" value="Genomic_DNA"/>
</dbReference>
<dbReference type="SUPFAM" id="SSF53098">
    <property type="entry name" value="Ribonuclease H-like"/>
    <property type="match status" value="1"/>
</dbReference>
<reference evidence="3" key="1">
    <citation type="journal article" date="2017" name="Front. Plant Sci.">
        <title>Climate Clever Clovers: New Paradigm to Reduce the Environmental Footprint of Ruminants by Breeding Low Methanogenic Forages Utilizing Haplotype Variation.</title>
        <authorList>
            <person name="Kaur P."/>
            <person name="Appels R."/>
            <person name="Bayer P.E."/>
            <person name="Keeble-Gagnere G."/>
            <person name="Wang J."/>
            <person name="Hirakawa H."/>
            <person name="Shirasawa K."/>
            <person name="Vercoe P."/>
            <person name="Stefanova K."/>
            <person name="Durmic Z."/>
            <person name="Nichols P."/>
            <person name="Revell C."/>
            <person name="Isobe S.N."/>
            <person name="Edwards D."/>
            <person name="Erskine W."/>
        </authorList>
    </citation>
    <scope>NUCLEOTIDE SEQUENCE [LARGE SCALE GENOMIC DNA]</scope>
    <source>
        <strain evidence="3">cv. Daliak</strain>
    </source>
</reference>
<dbReference type="Proteomes" id="UP000242715">
    <property type="component" value="Unassembled WGS sequence"/>
</dbReference>
<dbReference type="PANTHER" id="PTHR47723:SF23">
    <property type="entry name" value="REVERSE TRANSCRIPTASE-LIKE PROTEIN"/>
    <property type="match status" value="1"/>
</dbReference>